<dbReference type="CDD" id="cd00207">
    <property type="entry name" value="fer2"/>
    <property type="match status" value="1"/>
</dbReference>
<evidence type="ECO:0000256" key="5">
    <source>
        <dbReference type="ARBA" id="ARBA00023014"/>
    </source>
</evidence>
<organism evidence="8 9">
    <name type="scientific">Thalassovita mangrovi</name>
    <dbReference type="NCBI Taxonomy" id="2692236"/>
    <lineage>
        <taxon>Bacteria</taxon>
        <taxon>Pseudomonadati</taxon>
        <taxon>Pseudomonadota</taxon>
        <taxon>Alphaproteobacteria</taxon>
        <taxon>Rhodobacterales</taxon>
        <taxon>Roseobacteraceae</taxon>
        <taxon>Thalassovita</taxon>
    </lineage>
</organism>
<dbReference type="EMBL" id="WWEN01000011">
    <property type="protein sequence ID" value="MYM57409.1"/>
    <property type="molecule type" value="Genomic_DNA"/>
</dbReference>
<dbReference type="PANTHER" id="PTHR23426:SF65">
    <property type="entry name" value="FERREDOXIN-2, MITOCHONDRIAL"/>
    <property type="match status" value="1"/>
</dbReference>
<keyword evidence="2" id="KW-0001">2Fe-2S</keyword>
<dbReference type="GO" id="GO:0051537">
    <property type="term" value="F:2 iron, 2 sulfur cluster binding"/>
    <property type="evidence" value="ECO:0007669"/>
    <property type="project" value="UniProtKB-KW"/>
</dbReference>
<dbReference type="PRINTS" id="PR00355">
    <property type="entry name" value="ADRENODOXIN"/>
</dbReference>
<keyword evidence="5" id="KW-0411">Iron-sulfur</keyword>
<dbReference type="SUPFAM" id="SSF54292">
    <property type="entry name" value="2Fe-2S ferredoxin-like"/>
    <property type="match status" value="1"/>
</dbReference>
<dbReference type="RefSeq" id="WP_160975314.1">
    <property type="nucleotide sequence ID" value="NZ_WWEN01000011.1"/>
</dbReference>
<evidence type="ECO:0000259" key="7">
    <source>
        <dbReference type="PROSITE" id="PS51085"/>
    </source>
</evidence>
<dbReference type="Pfam" id="PF00111">
    <property type="entry name" value="Fer2"/>
    <property type="match status" value="1"/>
</dbReference>
<evidence type="ECO:0000313" key="8">
    <source>
        <dbReference type="EMBL" id="MYM57409.1"/>
    </source>
</evidence>
<feature type="domain" description="2Fe-2S ferredoxin-type" evidence="7">
    <location>
        <begin position="2"/>
        <end position="105"/>
    </location>
</feature>
<dbReference type="AlphaFoldDB" id="A0A6L8LW70"/>
<protein>
    <submittedName>
        <fullName evidence="8">2Fe-2S iron-sulfur cluster binding domain-containing protein</fullName>
    </submittedName>
</protein>
<dbReference type="InterPro" id="IPR012675">
    <property type="entry name" value="Beta-grasp_dom_sf"/>
</dbReference>
<dbReference type="Gene3D" id="3.10.20.30">
    <property type="match status" value="1"/>
</dbReference>
<dbReference type="GO" id="GO:0140647">
    <property type="term" value="P:P450-containing electron transport chain"/>
    <property type="evidence" value="ECO:0007669"/>
    <property type="project" value="InterPro"/>
</dbReference>
<comment type="cofactor">
    <cofactor evidence="6">
        <name>[2Fe-2S] cluster</name>
        <dbReference type="ChEBI" id="CHEBI:190135"/>
    </cofactor>
</comment>
<evidence type="ECO:0000256" key="6">
    <source>
        <dbReference type="ARBA" id="ARBA00034078"/>
    </source>
</evidence>
<dbReference type="InterPro" id="IPR036010">
    <property type="entry name" value="2Fe-2S_ferredoxin-like_sf"/>
</dbReference>
<accession>A0A6L8LW70</accession>
<comment type="similarity">
    <text evidence="1">Belongs to the adrenodoxin/putidaredoxin family.</text>
</comment>
<evidence type="ECO:0000256" key="2">
    <source>
        <dbReference type="ARBA" id="ARBA00022714"/>
    </source>
</evidence>
<evidence type="ECO:0000256" key="1">
    <source>
        <dbReference type="ARBA" id="ARBA00010914"/>
    </source>
</evidence>
<keyword evidence="9" id="KW-1185">Reference proteome</keyword>
<dbReference type="PANTHER" id="PTHR23426">
    <property type="entry name" value="FERREDOXIN/ADRENODOXIN"/>
    <property type="match status" value="1"/>
</dbReference>
<evidence type="ECO:0000313" key="9">
    <source>
        <dbReference type="Proteomes" id="UP000479043"/>
    </source>
</evidence>
<dbReference type="PROSITE" id="PS51085">
    <property type="entry name" value="2FE2S_FER_2"/>
    <property type="match status" value="1"/>
</dbReference>
<dbReference type="GO" id="GO:0009055">
    <property type="term" value="F:electron transfer activity"/>
    <property type="evidence" value="ECO:0007669"/>
    <property type="project" value="TreeGrafter"/>
</dbReference>
<keyword evidence="4" id="KW-0408">Iron</keyword>
<dbReference type="InterPro" id="IPR001041">
    <property type="entry name" value="2Fe-2S_ferredoxin-type"/>
</dbReference>
<sequence length="105" mass="11025">MTKITFIQPDGSEKQVEATDGLSLMETAVNNGVEGVTAECNGSLACATCHVVLPPELFAKLGLPEDHEDDMLDFAESGRESCSRLSCQVTVSAELDGAVIRVPGA</sequence>
<dbReference type="InterPro" id="IPR018298">
    <property type="entry name" value="Adrenodoxin_Fe-S_BS"/>
</dbReference>
<proteinExistence type="inferred from homology"/>
<comment type="caution">
    <text evidence="8">The sequence shown here is derived from an EMBL/GenBank/DDBJ whole genome shotgun (WGS) entry which is preliminary data.</text>
</comment>
<reference evidence="8 9" key="1">
    <citation type="submission" date="2020-01" db="EMBL/GenBank/DDBJ databases">
        <authorList>
            <person name="Chen S."/>
        </authorList>
    </citation>
    <scope>NUCLEOTIDE SEQUENCE [LARGE SCALE GENOMIC DNA]</scope>
    <source>
        <strain evidence="8 9">GS-10</strain>
    </source>
</reference>
<name>A0A6L8LW70_9RHOB</name>
<dbReference type="GO" id="GO:0046872">
    <property type="term" value="F:metal ion binding"/>
    <property type="evidence" value="ECO:0007669"/>
    <property type="project" value="UniProtKB-KW"/>
</dbReference>
<evidence type="ECO:0000256" key="4">
    <source>
        <dbReference type="ARBA" id="ARBA00023004"/>
    </source>
</evidence>
<dbReference type="PROSITE" id="PS00814">
    <property type="entry name" value="ADX"/>
    <property type="match status" value="1"/>
</dbReference>
<gene>
    <name evidence="8" type="ORF">GR167_18985</name>
</gene>
<evidence type="ECO:0000256" key="3">
    <source>
        <dbReference type="ARBA" id="ARBA00022723"/>
    </source>
</evidence>
<keyword evidence="3" id="KW-0479">Metal-binding</keyword>
<dbReference type="Proteomes" id="UP000479043">
    <property type="component" value="Unassembled WGS sequence"/>
</dbReference>
<dbReference type="InterPro" id="IPR001055">
    <property type="entry name" value="Adrenodoxin-like"/>
</dbReference>